<gene>
    <name evidence="3" type="ORF">SRB5_19180</name>
</gene>
<sequence>MHRTAPRRTPVVAAVLLALLTALGVTAGPSAPGRAAGSGQHQVRAPYADDGCDSLRPARPAAQSRQHGEQPAPRGHTAAVCPYDRIVLAHRSVRTTAPYEDLPRPQPYGRHHRGRAPPAPAGS</sequence>
<feature type="signal peptide" evidence="2">
    <location>
        <begin position="1"/>
        <end position="27"/>
    </location>
</feature>
<keyword evidence="2" id="KW-0732">Signal</keyword>
<feature type="compositionally biased region" description="Low complexity" evidence="1">
    <location>
        <begin position="27"/>
        <end position="39"/>
    </location>
</feature>
<protein>
    <recommendedName>
        <fullName evidence="5">Secreted protein</fullName>
    </recommendedName>
</protein>
<evidence type="ECO:0008006" key="5">
    <source>
        <dbReference type="Google" id="ProtNLM"/>
    </source>
</evidence>
<dbReference type="RefSeq" id="WP_153451068.1">
    <property type="nucleotide sequence ID" value="NZ_WEGJ01000004.1"/>
</dbReference>
<name>A0A7K0CE96_9ACTN</name>
<feature type="chain" id="PRO_5029592147" description="Secreted protein" evidence="2">
    <location>
        <begin position="28"/>
        <end position="123"/>
    </location>
</feature>
<accession>A0A7K0CE96</accession>
<reference evidence="3 4" key="1">
    <citation type="submission" date="2019-10" db="EMBL/GenBank/DDBJ databases">
        <title>Streptomyces smaragdinus sp. nov. and Streptomyces fabii sp. nov., isolated from the gut of fungus growing-termite Macrotermes natalensis.</title>
        <authorList>
            <person name="Schwitalla J."/>
            <person name="Benndorf R."/>
            <person name="Martin K."/>
            <person name="De Beer W."/>
            <person name="Kaster A.-K."/>
            <person name="Vollmers J."/>
            <person name="Poulsen M."/>
            <person name="Beemelmanns C."/>
        </authorList>
    </citation>
    <scope>NUCLEOTIDE SEQUENCE [LARGE SCALE GENOMIC DNA]</scope>
    <source>
        <strain evidence="3 4">RB5</strain>
    </source>
</reference>
<organism evidence="3 4">
    <name type="scientific">Streptomyces smaragdinus</name>
    <dbReference type="NCBI Taxonomy" id="2585196"/>
    <lineage>
        <taxon>Bacteria</taxon>
        <taxon>Bacillati</taxon>
        <taxon>Actinomycetota</taxon>
        <taxon>Actinomycetes</taxon>
        <taxon>Kitasatosporales</taxon>
        <taxon>Streptomycetaceae</taxon>
        <taxon>Streptomyces</taxon>
    </lineage>
</organism>
<evidence type="ECO:0000256" key="2">
    <source>
        <dbReference type="SAM" id="SignalP"/>
    </source>
</evidence>
<evidence type="ECO:0000313" key="3">
    <source>
        <dbReference type="EMBL" id="MQY11799.1"/>
    </source>
</evidence>
<comment type="caution">
    <text evidence="3">The sequence shown here is derived from an EMBL/GenBank/DDBJ whole genome shotgun (WGS) entry which is preliminary data.</text>
</comment>
<feature type="region of interest" description="Disordered" evidence="1">
    <location>
        <begin position="92"/>
        <end position="123"/>
    </location>
</feature>
<keyword evidence="4" id="KW-1185">Reference proteome</keyword>
<dbReference type="Proteomes" id="UP000466345">
    <property type="component" value="Unassembled WGS sequence"/>
</dbReference>
<dbReference type="AlphaFoldDB" id="A0A7K0CE96"/>
<evidence type="ECO:0000313" key="4">
    <source>
        <dbReference type="Proteomes" id="UP000466345"/>
    </source>
</evidence>
<feature type="region of interest" description="Disordered" evidence="1">
    <location>
        <begin position="27"/>
        <end position="80"/>
    </location>
</feature>
<proteinExistence type="predicted"/>
<dbReference type="EMBL" id="WEGJ01000004">
    <property type="protein sequence ID" value="MQY11799.1"/>
    <property type="molecule type" value="Genomic_DNA"/>
</dbReference>
<evidence type="ECO:0000256" key="1">
    <source>
        <dbReference type="SAM" id="MobiDB-lite"/>
    </source>
</evidence>